<sequence length="1258" mass="143424">MLKRLVQWLNKFWKRAFGTKRTRSQNRIKRQNVVHQAPELTNADLEVLYNQLLEGVHQARGQQWAQKYLQRMENRISVDRWLDWLLSFGEKLLASPAPNNQLATRMVQLGELGVGIIGDLSYDIGIRLLTRNLGEIYSDENEENAEPTTSTAILTAIEVGDAENFEELEWQYEAPETETSTEDVPSADANREIQNGELVWEFQAPSAESITPTPEETQSEEELIENLSELVWEFQAPEVESITPAPEETQSEEELTENFGELVWEFQAPSAESITPVVEEVLPVSLMSVGETLVENSPEASTQTTWDESLANLEPDVAQTLDELLVRLDQSTSLVQQLASGLAIPKTEPPLLVSTDTQAQEWFYQGLQQAKTGDLSGAIASYNQALQINPSMYEVWFNRGLTLFHLGHFEDAIASYDRALELKQDFYKAWYNRGGILGELGQFSEAIASFDVALEIQPDYEEAWASRGFALLKLGRLSEAVFSYDKALELQPEDPQNWYYRGIALAVDQRNSEAIASYDNALEIYPDYPEVWIDRGVVLGQLGQWSEAIESWDKALEIQPHFYLTWFNRGIALDNLGRRTEAIASYDKAIEINPEFHLAWYNQASSLFHIGEFVEAIKAYDGALQLQPDYWEAWIGRGTSAGMAVNPILKEGDYDAKLISYEAGLDYVRQDTHQEGWGRLHLAIANAHYDRGKRHPAPRYYWREAVSEYDRALLTLTQEDFPQLHLEVLQNFIKALLGLGEITLAQELLQHATDAWQRLLNEPSSEESKKQLALKFAGFGQLAVDLAIQSGEWRQALEIAEYNKNACLTWLIFGWTDDISSPNYPEIQQLINPTTAIIYWHISPYALRTFIIKDNAPEPIPVFTPIISAAVSDEFPLPEAVQILVELEDWLDDWNQQYQEYRTLDQDKQSKDNHSWLVDMEQRLLHLKNILNISTIEHELEGINQLILIPHRDLHRFPLHALFNISSESESPRNANYTITYLPSAQIGLSLNYQLEPQANEEKLLSIEHPNSTDYPPLKFAKLESETISQMFDNPKRYQGAQATKNVVEYAISCDYNIFHFTGHGIDNFIDPKKSQLVLSGEDKLTLEEICQKTLTSYNLVTLSACETAITSKQTISSEYLGLANGFLSRGSAHVISTLWTVESTANALLMIEYYRRRQPNKLEATALAEATKWLKELTVGDLKKWYEDLLNTLPADEFRIKAYLATEMYRTRKLAADEKLYNHPYYWAAFTIAGKLIAKAKSDDLENFYTLILDQEF</sequence>
<dbReference type="InterPro" id="IPR019734">
    <property type="entry name" value="TPR_rpt"/>
</dbReference>
<evidence type="ECO:0000256" key="3">
    <source>
        <dbReference type="PROSITE-ProRule" id="PRU00339"/>
    </source>
</evidence>
<reference evidence="5 6" key="1">
    <citation type="journal article" date="2015" name="Genome Announc.">
        <title>Draft Genome Sequence of Cyanobacterium Hassallia byssoidea Strain VB512170, Isolated from Monuments in India.</title>
        <authorList>
            <person name="Singh D."/>
            <person name="Chandrababunaidu M.M."/>
            <person name="Panda A."/>
            <person name="Sen D."/>
            <person name="Bhattacharyya S."/>
            <person name="Adhikary S.P."/>
            <person name="Tripathy S."/>
        </authorList>
    </citation>
    <scope>NUCLEOTIDE SEQUENCE [LARGE SCALE GENOMIC DNA]</scope>
    <source>
        <strain evidence="5 6">VB512170</strain>
    </source>
</reference>
<gene>
    <name evidence="5" type="ORF">PI95_019330</name>
</gene>
<dbReference type="PANTHER" id="PTHR44943">
    <property type="entry name" value="CELLULOSE SYNTHASE OPERON PROTEIN C"/>
    <property type="match status" value="1"/>
</dbReference>
<feature type="repeat" description="TPR" evidence="3">
    <location>
        <begin position="427"/>
        <end position="460"/>
    </location>
</feature>
<feature type="repeat" description="TPR" evidence="3">
    <location>
        <begin position="461"/>
        <end position="494"/>
    </location>
</feature>
<evidence type="ECO:0000256" key="2">
    <source>
        <dbReference type="ARBA" id="ARBA00022803"/>
    </source>
</evidence>
<dbReference type="PROSITE" id="PS50293">
    <property type="entry name" value="TPR_REGION"/>
    <property type="match status" value="5"/>
</dbReference>
<protein>
    <submittedName>
        <fullName evidence="5">Tetratricopeptide repeat protein</fullName>
    </submittedName>
</protein>
<keyword evidence="2 3" id="KW-0802">TPR repeat</keyword>
<accession>A0A846HAM3</accession>
<organism evidence="5 6">
    <name type="scientific">Hassallia byssoidea VB512170</name>
    <dbReference type="NCBI Taxonomy" id="1304833"/>
    <lineage>
        <taxon>Bacteria</taxon>
        <taxon>Bacillati</taxon>
        <taxon>Cyanobacteriota</taxon>
        <taxon>Cyanophyceae</taxon>
        <taxon>Nostocales</taxon>
        <taxon>Tolypothrichaceae</taxon>
        <taxon>Hassallia</taxon>
    </lineage>
</organism>
<dbReference type="AlphaFoldDB" id="A0A846HAM3"/>
<dbReference type="Proteomes" id="UP000031549">
    <property type="component" value="Unassembled WGS sequence"/>
</dbReference>
<dbReference type="SUPFAM" id="SSF48452">
    <property type="entry name" value="TPR-like"/>
    <property type="match status" value="2"/>
</dbReference>
<feature type="repeat" description="TPR" evidence="3">
    <location>
        <begin position="597"/>
        <end position="630"/>
    </location>
</feature>
<feature type="repeat" description="TPR" evidence="3">
    <location>
        <begin position="529"/>
        <end position="562"/>
    </location>
</feature>
<dbReference type="InterPro" id="IPR011990">
    <property type="entry name" value="TPR-like_helical_dom_sf"/>
</dbReference>
<dbReference type="EMBL" id="JTCM02000046">
    <property type="protein sequence ID" value="NEU74647.1"/>
    <property type="molecule type" value="Genomic_DNA"/>
</dbReference>
<dbReference type="PROSITE" id="PS50005">
    <property type="entry name" value="TPR"/>
    <property type="match status" value="8"/>
</dbReference>
<dbReference type="SMART" id="SM00028">
    <property type="entry name" value="TPR"/>
    <property type="match status" value="9"/>
</dbReference>
<feature type="domain" description="CHAT" evidence="4">
    <location>
        <begin position="933"/>
        <end position="1235"/>
    </location>
</feature>
<evidence type="ECO:0000313" key="6">
    <source>
        <dbReference type="Proteomes" id="UP000031549"/>
    </source>
</evidence>
<feature type="repeat" description="TPR" evidence="3">
    <location>
        <begin position="393"/>
        <end position="426"/>
    </location>
</feature>
<dbReference type="Pfam" id="PF13432">
    <property type="entry name" value="TPR_16"/>
    <property type="match status" value="3"/>
</dbReference>
<comment type="caution">
    <text evidence="5">The sequence shown here is derived from an EMBL/GenBank/DDBJ whole genome shotgun (WGS) entry which is preliminary data.</text>
</comment>
<feature type="repeat" description="TPR" evidence="3">
    <location>
        <begin position="359"/>
        <end position="392"/>
    </location>
</feature>
<proteinExistence type="predicted"/>
<dbReference type="InterPro" id="IPR024983">
    <property type="entry name" value="CHAT_dom"/>
</dbReference>
<evidence type="ECO:0000259" key="4">
    <source>
        <dbReference type="Pfam" id="PF12770"/>
    </source>
</evidence>
<feature type="repeat" description="TPR" evidence="3">
    <location>
        <begin position="495"/>
        <end position="528"/>
    </location>
</feature>
<feature type="repeat" description="TPR" evidence="3">
    <location>
        <begin position="563"/>
        <end position="596"/>
    </location>
</feature>
<dbReference type="InterPro" id="IPR051685">
    <property type="entry name" value="Ycf3/AcsC/BcsC/TPR_MFPF"/>
</dbReference>
<dbReference type="Gene3D" id="1.25.40.10">
    <property type="entry name" value="Tetratricopeptide repeat domain"/>
    <property type="match status" value="5"/>
</dbReference>
<dbReference type="PANTHER" id="PTHR44943:SF8">
    <property type="entry name" value="TPR REPEAT-CONTAINING PROTEIN MJ0263"/>
    <property type="match status" value="1"/>
</dbReference>
<dbReference type="RefSeq" id="WP_063842286.1">
    <property type="nucleotide sequence ID" value="NZ_JTCM02000046.1"/>
</dbReference>
<keyword evidence="6" id="KW-1185">Reference proteome</keyword>
<evidence type="ECO:0000256" key="1">
    <source>
        <dbReference type="ARBA" id="ARBA00022737"/>
    </source>
</evidence>
<evidence type="ECO:0000313" key="5">
    <source>
        <dbReference type="EMBL" id="NEU74647.1"/>
    </source>
</evidence>
<keyword evidence="1" id="KW-0677">Repeat</keyword>
<dbReference type="Pfam" id="PF12770">
    <property type="entry name" value="CHAT"/>
    <property type="match status" value="1"/>
</dbReference>
<name>A0A846HAM3_9CYAN</name>